<evidence type="ECO:0008006" key="2">
    <source>
        <dbReference type="Google" id="ProtNLM"/>
    </source>
</evidence>
<sequence>MAFKKGNTPYNFDDLTGKIFNRLTVVERVYKANSKKTYWKCKCSCGKETIVESSKIKGGYTKSCGCLNEENRKHHVEELTTHKMSGTKLFKIWCSMRKRCENEKETAYMWYGGRGIKVCSEWKGENGFQNFYNWSVKNGYKNGLSIDRIDFNGNYEPSNCRWITQKEQCNNTRRNIYIDYNGERKTLSELCEIHNLKYGIMYHRVCNLELPFEIAMNLSGFCKTYYNGKEVDLRLISRDKKIDYKILLKEILVNKKDIEQVISEYGGK</sequence>
<proteinExistence type="predicted"/>
<evidence type="ECO:0000313" key="1">
    <source>
        <dbReference type="EMBL" id="DAE32693.1"/>
    </source>
</evidence>
<name>A0A8S5RNL7_9VIRU</name>
<protein>
    <recommendedName>
        <fullName evidence="2">AP2 domain-containing protein</fullName>
    </recommendedName>
</protein>
<dbReference type="EMBL" id="BK059128">
    <property type="protein sequence ID" value="DAE32693.1"/>
    <property type="molecule type" value="Genomic_DNA"/>
</dbReference>
<reference evidence="1" key="1">
    <citation type="journal article" date="2021" name="Proc. Natl. Acad. Sci. U.S.A.">
        <title>A Catalog of Tens of Thousands of Viruses from Human Metagenomes Reveals Hidden Associations with Chronic Diseases.</title>
        <authorList>
            <person name="Tisza M.J."/>
            <person name="Buck C.B."/>
        </authorList>
    </citation>
    <scope>NUCLEOTIDE SEQUENCE</scope>
    <source>
        <strain evidence="1">CtFlR8</strain>
    </source>
</reference>
<organism evidence="1">
    <name type="scientific">virus sp. ctFlR8</name>
    <dbReference type="NCBI Taxonomy" id="2825811"/>
    <lineage>
        <taxon>Viruses</taxon>
    </lineage>
</organism>
<accession>A0A8S5RNL7</accession>